<dbReference type="GO" id="GO:0004622">
    <property type="term" value="F:phosphatidylcholine lysophospholipase activity"/>
    <property type="evidence" value="ECO:0007669"/>
    <property type="project" value="TreeGrafter"/>
</dbReference>
<feature type="chain" id="PRO_5003034647" evidence="1">
    <location>
        <begin position="28"/>
        <end position="245"/>
    </location>
</feature>
<feature type="signal peptide" evidence="1">
    <location>
        <begin position="1"/>
        <end position="27"/>
    </location>
</feature>
<keyword evidence="1" id="KW-0732">Signal</keyword>
<sequence precursor="true">MFHPPLLRSWPVLVVAGWLAATATLHAQEQPKAKGKGATGAMAPIDDVAGLPRVLLIGDSISIGYTLPVRELLKEKANVHRPLTNCSSTQNGLTNLDAWLGKKKWDVIHFNFGLHDAKLPPEGVRHAPPDVYEANLRAVVKKLKATGAKLIWGTTTPVPNGGVISPTRRFGSIDEYNAIAQRVMEENGVEINDLSATITPHLKTAQIPSDVHFTKEGSQLLADQVAQVIEQALGTSAADNKPDTK</sequence>
<dbReference type="HOGENOM" id="CLU_101278_0_0_0"/>
<dbReference type="SUPFAM" id="SSF52266">
    <property type="entry name" value="SGNH hydrolase"/>
    <property type="match status" value="1"/>
</dbReference>
<protein>
    <submittedName>
        <fullName evidence="3">Lipolytic protein G-D-S-L family</fullName>
    </submittedName>
</protein>
<keyword evidence="4" id="KW-1185">Reference proteome</keyword>
<evidence type="ECO:0000313" key="4">
    <source>
        <dbReference type="Proteomes" id="UP000001887"/>
    </source>
</evidence>
<accession>D2R5K2</accession>
<dbReference type="InterPro" id="IPR013830">
    <property type="entry name" value="SGNH_hydro"/>
</dbReference>
<dbReference type="STRING" id="530564.Psta_2515"/>
<dbReference type="PANTHER" id="PTHR30383">
    <property type="entry name" value="THIOESTERASE 1/PROTEASE 1/LYSOPHOSPHOLIPASE L1"/>
    <property type="match status" value="1"/>
</dbReference>
<reference evidence="3 4" key="1">
    <citation type="journal article" date="2009" name="Stand. Genomic Sci.">
        <title>Complete genome sequence of Pirellula staleyi type strain (ATCC 27377).</title>
        <authorList>
            <person name="Clum A."/>
            <person name="Tindall B.J."/>
            <person name="Sikorski J."/>
            <person name="Ivanova N."/>
            <person name="Mavrommatis K."/>
            <person name="Lucas S."/>
            <person name="Glavina del Rio T."/>
            <person name="Nolan M."/>
            <person name="Chen F."/>
            <person name="Tice H."/>
            <person name="Pitluck S."/>
            <person name="Cheng J.F."/>
            <person name="Chertkov O."/>
            <person name="Brettin T."/>
            <person name="Han C."/>
            <person name="Detter J.C."/>
            <person name="Kuske C."/>
            <person name="Bruce D."/>
            <person name="Goodwin L."/>
            <person name="Ovchinikova G."/>
            <person name="Pati A."/>
            <person name="Mikhailova N."/>
            <person name="Chen A."/>
            <person name="Palaniappan K."/>
            <person name="Land M."/>
            <person name="Hauser L."/>
            <person name="Chang Y.J."/>
            <person name="Jeffries C.D."/>
            <person name="Chain P."/>
            <person name="Rohde M."/>
            <person name="Goker M."/>
            <person name="Bristow J."/>
            <person name="Eisen J.A."/>
            <person name="Markowitz V."/>
            <person name="Hugenholtz P."/>
            <person name="Kyrpides N.C."/>
            <person name="Klenk H.P."/>
            <person name="Lapidus A."/>
        </authorList>
    </citation>
    <scope>NUCLEOTIDE SEQUENCE [LARGE SCALE GENOMIC DNA]</scope>
    <source>
        <strain evidence="4">ATCC 27377 / DSM 6068 / ICPB 4128</strain>
    </source>
</reference>
<proteinExistence type="predicted"/>
<dbReference type="eggNOG" id="COG2755">
    <property type="taxonomic scope" value="Bacteria"/>
</dbReference>
<evidence type="ECO:0000313" key="3">
    <source>
        <dbReference type="EMBL" id="ADB17184.1"/>
    </source>
</evidence>
<dbReference type="KEGG" id="psl:Psta_2515"/>
<dbReference type="EMBL" id="CP001848">
    <property type="protein sequence ID" value="ADB17184.1"/>
    <property type="molecule type" value="Genomic_DNA"/>
</dbReference>
<evidence type="ECO:0000256" key="1">
    <source>
        <dbReference type="SAM" id="SignalP"/>
    </source>
</evidence>
<dbReference type="Gene3D" id="3.40.50.1110">
    <property type="entry name" value="SGNH hydrolase"/>
    <property type="match status" value="1"/>
</dbReference>
<dbReference type="InterPro" id="IPR036514">
    <property type="entry name" value="SGNH_hydro_sf"/>
</dbReference>
<dbReference type="Pfam" id="PF13472">
    <property type="entry name" value="Lipase_GDSL_2"/>
    <property type="match status" value="1"/>
</dbReference>
<dbReference type="PANTHER" id="PTHR30383:SF26">
    <property type="entry name" value="SGNH HYDROLASE-TYPE ESTERASE DOMAIN-CONTAINING PROTEIN"/>
    <property type="match status" value="1"/>
</dbReference>
<gene>
    <name evidence="3" type="ordered locus">Psta_2515</name>
</gene>
<organism evidence="3 4">
    <name type="scientific">Pirellula staleyi (strain ATCC 27377 / DSM 6068 / ICPB 4128)</name>
    <name type="common">Pirella staleyi</name>
    <dbReference type="NCBI Taxonomy" id="530564"/>
    <lineage>
        <taxon>Bacteria</taxon>
        <taxon>Pseudomonadati</taxon>
        <taxon>Planctomycetota</taxon>
        <taxon>Planctomycetia</taxon>
        <taxon>Pirellulales</taxon>
        <taxon>Pirellulaceae</taxon>
        <taxon>Pirellula</taxon>
    </lineage>
</organism>
<dbReference type="InterPro" id="IPR051532">
    <property type="entry name" value="Ester_Hydrolysis_Enzymes"/>
</dbReference>
<name>D2R5K2_PIRSD</name>
<dbReference type="CDD" id="cd00229">
    <property type="entry name" value="SGNH_hydrolase"/>
    <property type="match status" value="1"/>
</dbReference>
<evidence type="ECO:0000259" key="2">
    <source>
        <dbReference type="Pfam" id="PF13472"/>
    </source>
</evidence>
<feature type="domain" description="SGNH hydrolase-type esterase" evidence="2">
    <location>
        <begin position="57"/>
        <end position="220"/>
    </location>
</feature>
<dbReference type="AlphaFoldDB" id="D2R5K2"/>
<dbReference type="OrthoDB" id="9815670at2"/>
<dbReference type="Proteomes" id="UP000001887">
    <property type="component" value="Chromosome"/>
</dbReference>